<dbReference type="GeneID" id="26905333"/>
<dbReference type="OrthoDB" id="239778at2759"/>
<comment type="caution">
    <text evidence="1">The sequence shown here is derived from an EMBL/GenBank/DDBJ whole genome shotgun (WGS) entry which is preliminary data.</text>
</comment>
<dbReference type="EMBL" id="LGTL01000009">
    <property type="protein sequence ID" value="KPA80015.1"/>
    <property type="molecule type" value="Genomic_DNA"/>
</dbReference>
<organism evidence="1 2">
    <name type="scientific">Leptomonas pyrrhocoris</name>
    <name type="common">Firebug parasite</name>
    <dbReference type="NCBI Taxonomy" id="157538"/>
    <lineage>
        <taxon>Eukaryota</taxon>
        <taxon>Discoba</taxon>
        <taxon>Euglenozoa</taxon>
        <taxon>Kinetoplastea</taxon>
        <taxon>Metakinetoplastina</taxon>
        <taxon>Trypanosomatida</taxon>
        <taxon>Trypanosomatidae</taxon>
        <taxon>Leishmaniinae</taxon>
        <taxon>Leptomonas</taxon>
    </lineage>
</organism>
<dbReference type="AlphaFoldDB" id="A0A0M9G0S9"/>
<evidence type="ECO:0000313" key="1">
    <source>
        <dbReference type="EMBL" id="KPA80015.1"/>
    </source>
</evidence>
<gene>
    <name evidence="1" type="ORF">ABB37_05042</name>
</gene>
<name>A0A0M9G0S9_LEPPY</name>
<reference evidence="1 2" key="1">
    <citation type="submission" date="2015-07" db="EMBL/GenBank/DDBJ databases">
        <title>High-quality genome of monoxenous trypanosomatid Leptomonas pyrrhocoris.</title>
        <authorList>
            <person name="Flegontov P."/>
            <person name="Butenko A."/>
            <person name="Firsov S."/>
            <person name="Vlcek C."/>
            <person name="Logacheva M.D."/>
            <person name="Field M."/>
            <person name="Filatov D."/>
            <person name="Flegontova O."/>
            <person name="Gerasimov E."/>
            <person name="Jackson A.P."/>
            <person name="Kelly S."/>
            <person name="Opperdoes F."/>
            <person name="O'Reilly A."/>
            <person name="Votypka J."/>
            <person name="Yurchenko V."/>
            <person name="Lukes J."/>
        </authorList>
    </citation>
    <scope>NUCLEOTIDE SEQUENCE [LARGE SCALE GENOMIC DNA]</scope>
    <source>
        <strain evidence="1">H10</strain>
    </source>
</reference>
<dbReference type="OMA" id="CVKCYLA"/>
<accession>A0A0M9G0S9</accession>
<proteinExistence type="predicted"/>
<dbReference type="RefSeq" id="XP_015658454.1">
    <property type="nucleotide sequence ID" value="XM_015802938.1"/>
</dbReference>
<dbReference type="Proteomes" id="UP000037923">
    <property type="component" value="Unassembled WGS sequence"/>
</dbReference>
<protein>
    <submittedName>
        <fullName evidence="1">Uncharacterized protein</fullName>
    </submittedName>
</protein>
<keyword evidence="2" id="KW-1185">Reference proteome</keyword>
<evidence type="ECO:0000313" key="2">
    <source>
        <dbReference type="Proteomes" id="UP000037923"/>
    </source>
</evidence>
<sequence>MATPASSASSSASGSSIRQRMPDGIAAAFAEFFQKAEDDDVVCAFGPDYFRGASVGAFGGCLFTTSLCWYTFRLLKADQREVDFLAGLRRGQRNRHFSAWTILRGLRTQPMLTVGCLALAATSTMKCVKCYLASRRCREFYHDDMEFAMLQAQSDDDPKAAALLEAMKREAVTVRTQISPLAVKSAAVSELHKMPPSSSSVVSSPVEVEAASVSSPSAGASVQELLKAHGAEKPNIYPSKLIHRCPTFADGVAVALLGSVMDCYLPQKSVQKYYNMHVGLW</sequence>
<dbReference type="VEuPathDB" id="TriTrypDB:LpyrH10_09_1420"/>